<accession>A0A1A0QBC2</accession>
<keyword evidence="1" id="KW-1133">Transmembrane helix</keyword>
<dbReference type="EMBL" id="MVHP01000008">
    <property type="protein sequence ID" value="ORA66670.1"/>
    <property type="molecule type" value="Genomic_DNA"/>
</dbReference>
<dbReference type="Proteomes" id="UP000192772">
    <property type="component" value="Unassembled WGS sequence"/>
</dbReference>
<organism evidence="2 3">
    <name type="scientific">Mycolicibacterium elephantis</name>
    <dbReference type="NCBI Taxonomy" id="81858"/>
    <lineage>
        <taxon>Bacteria</taxon>
        <taxon>Bacillati</taxon>
        <taxon>Actinomycetota</taxon>
        <taxon>Actinomycetes</taxon>
        <taxon>Mycobacteriales</taxon>
        <taxon>Mycobacteriaceae</taxon>
        <taxon>Mycolicibacterium</taxon>
    </lineage>
</organism>
<accession>A0A1X0D4K0</accession>
<dbReference type="STRING" id="81858.BST23_09190"/>
<sequence>MEAPSEQGKCVNAWFERSPFIGFVPWIIYWVVADGPSTWLYGALCAVLTALILGISYGFGGPRMLDIVTMLFFVAMTVAGLLVGAEDRDWMDTHATSLSAGTLAVMSLISLAFIPFTQQYAPASAPREEWEKVAFRRTNQVLTLMWALVFALIAVLGYVAVTAPSTVHWTKAVIPVVVIVGAVGMTHSYPQRARSAARLNS</sequence>
<comment type="caution">
    <text evidence="2">The sequence shown here is derived from an EMBL/GenBank/DDBJ whole genome shotgun (WGS) entry which is preliminary data.</text>
</comment>
<name>A0A1A0QBC2_9MYCO</name>
<feature type="transmembrane region" description="Helical" evidence="1">
    <location>
        <begin position="172"/>
        <end position="189"/>
    </location>
</feature>
<protein>
    <submittedName>
        <fullName evidence="2">Uncharacterized protein</fullName>
    </submittedName>
</protein>
<keyword evidence="1" id="KW-0472">Membrane</keyword>
<evidence type="ECO:0000256" key="1">
    <source>
        <dbReference type="SAM" id="Phobius"/>
    </source>
</evidence>
<evidence type="ECO:0000313" key="3">
    <source>
        <dbReference type="Proteomes" id="UP000192772"/>
    </source>
</evidence>
<dbReference type="OrthoDB" id="3870305at2"/>
<evidence type="ECO:0000313" key="2">
    <source>
        <dbReference type="EMBL" id="ORA66670.1"/>
    </source>
</evidence>
<feature type="transmembrane region" description="Helical" evidence="1">
    <location>
        <begin position="67"/>
        <end position="85"/>
    </location>
</feature>
<feature type="transmembrane region" description="Helical" evidence="1">
    <location>
        <begin position="97"/>
        <end position="117"/>
    </location>
</feature>
<dbReference type="AlphaFoldDB" id="A0A1A0QBC2"/>
<gene>
    <name evidence="2" type="ORF">BST23_09190</name>
</gene>
<feature type="transmembrane region" description="Helical" evidence="1">
    <location>
        <begin position="12"/>
        <end position="32"/>
    </location>
</feature>
<feature type="transmembrane region" description="Helical" evidence="1">
    <location>
        <begin position="141"/>
        <end position="160"/>
    </location>
</feature>
<reference evidence="2 3" key="1">
    <citation type="submission" date="2017-02" db="EMBL/GenBank/DDBJ databases">
        <title>The new phylogeny of genus Mycobacterium.</title>
        <authorList>
            <person name="Tortoli E."/>
            <person name="Trovato A."/>
            <person name="Cirillo D.M."/>
        </authorList>
    </citation>
    <scope>NUCLEOTIDE SEQUENCE [LARGE SCALE GENOMIC DNA]</scope>
    <source>
        <strain evidence="2 3">FI-09383</strain>
    </source>
</reference>
<proteinExistence type="predicted"/>
<keyword evidence="1" id="KW-0812">Transmembrane</keyword>
<feature type="transmembrane region" description="Helical" evidence="1">
    <location>
        <begin position="38"/>
        <end position="60"/>
    </location>
</feature>